<evidence type="ECO:0000256" key="5">
    <source>
        <dbReference type="ARBA" id="ARBA00022840"/>
    </source>
</evidence>
<dbReference type="CDD" id="cd05123">
    <property type="entry name" value="STKc_AGC"/>
    <property type="match status" value="1"/>
</dbReference>
<dbReference type="FunFam" id="3.30.200.20:FF:000042">
    <property type="entry name" value="Aurora kinase A"/>
    <property type="match status" value="1"/>
</dbReference>
<dbReference type="FunFam" id="1.10.510.10:FF:000210">
    <property type="entry name" value="Non-specific serine/threonine protein kinase"/>
    <property type="match status" value="1"/>
</dbReference>
<protein>
    <recommendedName>
        <fullName evidence="13">Non-specific serine/threonine protein kinase</fullName>
    </recommendedName>
</protein>
<dbReference type="SUPFAM" id="SSF56112">
    <property type="entry name" value="Protein kinase-like (PK-like)"/>
    <property type="match status" value="1"/>
</dbReference>
<feature type="binding site" evidence="7">
    <location>
        <position position="459"/>
    </location>
    <ligand>
        <name>ATP</name>
        <dbReference type="ChEBI" id="CHEBI:30616"/>
    </ligand>
</feature>
<feature type="domain" description="Ubiquitin-like" evidence="9">
    <location>
        <begin position="1"/>
        <end position="69"/>
    </location>
</feature>
<dbReference type="PROSITE" id="PS00108">
    <property type="entry name" value="PROTEIN_KINASE_ST"/>
    <property type="match status" value="1"/>
</dbReference>
<feature type="repeat" description="ANK" evidence="6">
    <location>
        <begin position="149"/>
        <end position="181"/>
    </location>
</feature>
<dbReference type="Gene3D" id="1.25.40.20">
    <property type="entry name" value="Ankyrin repeat-containing domain"/>
    <property type="match status" value="1"/>
</dbReference>
<dbReference type="PROSITE" id="PS50088">
    <property type="entry name" value="ANK_REPEAT"/>
    <property type="match status" value="2"/>
</dbReference>
<dbReference type="Pfam" id="PF12796">
    <property type="entry name" value="Ank_2"/>
    <property type="match status" value="1"/>
</dbReference>
<evidence type="ECO:0000256" key="6">
    <source>
        <dbReference type="PROSITE-ProRule" id="PRU00023"/>
    </source>
</evidence>
<dbReference type="AlphaFoldDB" id="A0A1R2BYB7"/>
<dbReference type="InterPro" id="IPR036770">
    <property type="entry name" value="Ankyrin_rpt-contain_sf"/>
</dbReference>
<dbReference type="PROSITE" id="PS50297">
    <property type="entry name" value="ANK_REP_REGION"/>
    <property type="match status" value="1"/>
</dbReference>
<dbReference type="SMART" id="SM00248">
    <property type="entry name" value="ANK"/>
    <property type="match status" value="4"/>
</dbReference>
<dbReference type="OrthoDB" id="430364at2759"/>
<evidence type="ECO:0000259" key="10">
    <source>
        <dbReference type="PROSITE" id="PS51285"/>
    </source>
</evidence>
<dbReference type="InterPro" id="IPR002110">
    <property type="entry name" value="Ankyrin_rpt"/>
</dbReference>
<dbReference type="InterPro" id="IPR029071">
    <property type="entry name" value="Ubiquitin-like_domsf"/>
</dbReference>
<dbReference type="Gene3D" id="3.30.200.20">
    <property type="entry name" value="Phosphorylase Kinase, domain 1"/>
    <property type="match status" value="1"/>
</dbReference>
<evidence type="ECO:0000256" key="7">
    <source>
        <dbReference type="PROSITE-ProRule" id="PRU10141"/>
    </source>
</evidence>
<comment type="caution">
    <text evidence="11">The sequence shown here is derived from an EMBL/GenBank/DDBJ whole genome shotgun (WGS) entry which is preliminary data.</text>
</comment>
<dbReference type="EMBL" id="MPUH01000366">
    <property type="protein sequence ID" value="OMJ81790.1"/>
    <property type="molecule type" value="Genomic_DNA"/>
</dbReference>
<keyword evidence="2" id="KW-0808">Transferase</keyword>
<name>A0A1R2BYB7_9CILI</name>
<evidence type="ECO:0000256" key="1">
    <source>
        <dbReference type="ARBA" id="ARBA00022527"/>
    </source>
</evidence>
<evidence type="ECO:0000313" key="12">
    <source>
        <dbReference type="Proteomes" id="UP000187209"/>
    </source>
</evidence>
<dbReference type="InterPro" id="IPR000961">
    <property type="entry name" value="AGC-kinase_C"/>
</dbReference>
<dbReference type="InterPro" id="IPR008271">
    <property type="entry name" value="Ser/Thr_kinase_AS"/>
</dbReference>
<keyword evidence="1" id="KW-0723">Serine/threonine-protein kinase</keyword>
<feature type="domain" description="Protein kinase" evidence="8">
    <location>
        <begin position="430"/>
        <end position="682"/>
    </location>
</feature>
<dbReference type="PROSITE" id="PS50011">
    <property type="entry name" value="PROTEIN_KINASE_DOM"/>
    <property type="match status" value="1"/>
</dbReference>
<keyword evidence="3 7" id="KW-0547">Nucleotide-binding</keyword>
<dbReference type="InterPro" id="IPR017441">
    <property type="entry name" value="Protein_kinase_ATP_BS"/>
</dbReference>
<dbReference type="PANTHER" id="PTHR24353">
    <property type="entry name" value="CYCLIC NUCLEOTIDE-DEPENDENT PROTEIN KINASE"/>
    <property type="match status" value="1"/>
</dbReference>
<gene>
    <name evidence="11" type="ORF">SteCoe_17673</name>
</gene>
<dbReference type="InterPro" id="IPR000719">
    <property type="entry name" value="Prot_kinase_dom"/>
</dbReference>
<dbReference type="InterPro" id="IPR045270">
    <property type="entry name" value="STKc_AGC"/>
</dbReference>
<evidence type="ECO:0000256" key="3">
    <source>
        <dbReference type="ARBA" id="ARBA00022741"/>
    </source>
</evidence>
<sequence>MIIILKKASEAIEVEIDPSSLVESLQVIIKSKFRIAPSLQKLSLQDDVVLSAKEPFSTYNITTKTTIYIESLMSKSFIRSHTMLSPGITSSSFLVPSSPTNSALDELIKHIKNGNIQGVEDLINNHSSSQVMSINQEQLLDLLNATDEQKWTAMHYACHHKRLEILEILVKYECDINSVSLDHYTPLMLAIIQNALLCVDVLLGCSTIQVNKMTLRGSALHLACKNGFAKMVEKLLENGAHPGLEDNNGKTPILVTESIEILEMIPKFIGKELIDKYSKTRKESPLDFSGMVNWSSPWKINESQVFLLLYSSTGFLYHYWKRADFENNAQPAISIKIKDIQDIRVFEETIVETKHFIALRTKMECYYYYTKYADMTSAWAQRIMEAVNYFHVIEPISPINKPFPTQDEARETEEGYSIEEIPSAISFESFQLIREVGNGSFGKVYEAIKKDTNDRYALKILCKSSLKRHKQLKYAIAECKILKEIRHPFIIPLHWAFQTHKNLYIVYDFCPYGDITNILKSKTRLSESEAKFYIAETILAIEYLHSLNIVYRDLKPLNILVDSLGHVKLADFGLAKANVSKNNPAMSFCGSPAYLAPELIKQSGTHKPADIYTIGVTLYEFITGSLPFRTDNISRLYKEISSGRVKFHNRCSESVKNLIKSLMNNDPEKRPTIEQVKQHEFFEGVDWEGLMKTSLPSPFKPSKEFVGGFEEIKEEDIEEQTQVSSLFDVTLEESYNNN</sequence>
<dbReference type="InterPro" id="IPR000626">
    <property type="entry name" value="Ubiquitin-like_dom"/>
</dbReference>
<evidence type="ECO:0000313" key="11">
    <source>
        <dbReference type="EMBL" id="OMJ81790.1"/>
    </source>
</evidence>
<evidence type="ECO:0000259" key="8">
    <source>
        <dbReference type="PROSITE" id="PS50011"/>
    </source>
</evidence>
<dbReference type="Pfam" id="PF00069">
    <property type="entry name" value="Pkinase"/>
    <property type="match status" value="1"/>
</dbReference>
<dbReference type="SUPFAM" id="SSF48403">
    <property type="entry name" value="Ankyrin repeat"/>
    <property type="match status" value="1"/>
</dbReference>
<dbReference type="InterPro" id="IPR011009">
    <property type="entry name" value="Kinase-like_dom_sf"/>
</dbReference>
<dbReference type="SMART" id="SM00220">
    <property type="entry name" value="S_TKc"/>
    <property type="match status" value="1"/>
</dbReference>
<feature type="repeat" description="ANK" evidence="6">
    <location>
        <begin position="215"/>
        <end position="247"/>
    </location>
</feature>
<accession>A0A1R2BYB7</accession>
<evidence type="ECO:0008006" key="13">
    <source>
        <dbReference type="Google" id="ProtNLM"/>
    </source>
</evidence>
<feature type="domain" description="AGC-kinase C-terminal" evidence="10">
    <location>
        <begin position="683"/>
        <end position="738"/>
    </location>
</feature>
<organism evidence="11 12">
    <name type="scientific">Stentor coeruleus</name>
    <dbReference type="NCBI Taxonomy" id="5963"/>
    <lineage>
        <taxon>Eukaryota</taxon>
        <taxon>Sar</taxon>
        <taxon>Alveolata</taxon>
        <taxon>Ciliophora</taxon>
        <taxon>Postciliodesmatophora</taxon>
        <taxon>Heterotrichea</taxon>
        <taxon>Heterotrichida</taxon>
        <taxon>Stentoridae</taxon>
        <taxon>Stentor</taxon>
    </lineage>
</organism>
<evidence type="ECO:0000256" key="2">
    <source>
        <dbReference type="ARBA" id="ARBA00022679"/>
    </source>
</evidence>
<dbReference type="Pfam" id="PF13857">
    <property type="entry name" value="Ank_5"/>
    <property type="match status" value="1"/>
</dbReference>
<evidence type="ECO:0000256" key="4">
    <source>
        <dbReference type="ARBA" id="ARBA00022777"/>
    </source>
</evidence>
<proteinExistence type="predicted"/>
<dbReference type="GO" id="GO:0005524">
    <property type="term" value="F:ATP binding"/>
    <property type="evidence" value="ECO:0007669"/>
    <property type="project" value="UniProtKB-UniRule"/>
</dbReference>
<dbReference type="SUPFAM" id="SSF54236">
    <property type="entry name" value="Ubiquitin-like"/>
    <property type="match status" value="1"/>
</dbReference>
<reference evidence="11 12" key="1">
    <citation type="submission" date="2016-11" db="EMBL/GenBank/DDBJ databases">
        <title>The macronuclear genome of Stentor coeruleus: a giant cell with tiny introns.</title>
        <authorList>
            <person name="Slabodnick M."/>
            <person name="Ruby J.G."/>
            <person name="Reiff S.B."/>
            <person name="Swart E.C."/>
            <person name="Gosai S."/>
            <person name="Prabakaran S."/>
            <person name="Witkowska E."/>
            <person name="Larue G.E."/>
            <person name="Fisher S."/>
            <person name="Freeman R.M."/>
            <person name="Gunawardena J."/>
            <person name="Chu W."/>
            <person name="Stover N.A."/>
            <person name="Gregory B.D."/>
            <person name="Nowacki M."/>
            <person name="Derisi J."/>
            <person name="Roy S.W."/>
            <person name="Marshall W.F."/>
            <person name="Sood P."/>
        </authorList>
    </citation>
    <scope>NUCLEOTIDE SEQUENCE [LARGE SCALE GENOMIC DNA]</scope>
    <source>
        <strain evidence="11">WM001</strain>
    </source>
</reference>
<keyword evidence="5 7" id="KW-0067">ATP-binding</keyword>
<keyword evidence="12" id="KW-1185">Reference proteome</keyword>
<dbReference type="PROSITE" id="PS51285">
    <property type="entry name" value="AGC_KINASE_CTER"/>
    <property type="match status" value="1"/>
</dbReference>
<keyword evidence="4" id="KW-0418">Kinase</keyword>
<evidence type="ECO:0000259" key="9">
    <source>
        <dbReference type="PROSITE" id="PS50053"/>
    </source>
</evidence>
<dbReference type="PROSITE" id="PS00107">
    <property type="entry name" value="PROTEIN_KINASE_ATP"/>
    <property type="match status" value="1"/>
</dbReference>
<keyword evidence="6" id="KW-0040">ANK repeat</keyword>
<dbReference type="GO" id="GO:0004674">
    <property type="term" value="F:protein serine/threonine kinase activity"/>
    <property type="evidence" value="ECO:0007669"/>
    <property type="project" value="UniProtKB-KW"/>
</dbReference>
<dbReference type="Gene3D" id="1.10.510.10">
    <property type="entry name" value="Transferase(Phosphotransferase) domain 1"/>
    <property type="match status" value="1"/>
</dbReference>
<dbReference type="PROSITE" id="PS50053">
    <property type="entry name" value="UBIQUITIN_2"/>
    <property type="match status" value="1"/>
</dbReference>
<dbReference type="Proteomes" id="UP000187209">
    <property type="component" value="Unassembled WGS sequence"/>
</dbReference>